<dbReference type="PANTHER" id="PTHR30537:SF5">
    <property type="entry name" value="HTH-TYPE TRANSCRIPTIONAL ACTIVATOR TTDR-RELATED"/>
    <property type="match status" value="1"/>
</dbReference>
<evidence type="ECO:0000256" key="3">
    <source>
        <dbReference type="ARBA" id="ARBA00023125"/>
    </source>
</evidence>
<dbReference type="SUPFAM" id="SSF46785">
    <property type="entry name" value="Winged helix' DNA-binding domain"/>
    <property type="match status" value="1"/>
</dbReference>
<dbReference type="FunFam" id="3.40.190.290:FF:000001">
    <property type="entry name" value="Transcriptional regulator, LysR family"/>
    <property type="match status" value="1"/>
</dbReference>
<evidence type="ECO:0000259" key="5">
    <source>
        <dbReference type="PROSITE" id="PS50931"/>
    </source>
</evidence>
<dbReference type="EMBL" id="SLWY01000007">
    <property type="protein sequence ID" value="TCO81693.1"/>
    <property type="molecule type" value="Genomic_DNA"/>
</dbReference>
<dbReference type="InterPro" id="IPR005119">
    <property type="entry name" value="LysR_subst-bd"/>
</dbReference>
<dbReference type="Gene3D" id="3.40.190.290">
    <property type="match status" value="1"/>
</dbReference>
<dbReference type="AlphaFoldDB" id="A0A4R2L4X1"/>
<keyword evidence="2" id="KW-0805">Transcription regulation</keyword>
<dbReference type="InterPro" id="IPR036390">
    <property type="entry name" value="WH_DNA-bd_sf"/>
</dbReference>
<accession>A0A4R2L4X1</accession>
<proteinExistence type="inferred from homology"/>
<name>A0A4R2L4X1_9GAMM</name>
<dbReference type="InterPro" id="IPR058163">
    <property type="entry name" value="LysR-type_TF_proteobact-type"/>
</dbReference>
<dbReference type="Proteomes" id="UP000295765">
    <property type="component" value="Unassembled WGS sequence"/>
</dbReference>
<dbReference type="CDD" id="cd08422">
    <property type="entry name" value="PBP2_CrgA_like"/>
    <property type="match status" value="1"/>
</dbReference>
<organism evidence="6 7">
    <name type="scientific">Plasticicumulans lactativorans</name>
    <dbReference type="NCBI Taxonomy" id="1133106"/>
    <lineage>
        <taxon>Bacteria</taxon>
        <taxon>Pseudomonadati</taxon>
        <taxon>Pseudomonadota</taxon>
        <taxon>Gammaproteobacteria</taxon>
        <taxon>Candidatus Competibacteraceae</taxon>
        <taxon>Plasticicumulans</taxon>
    </lineage>
</organism>
<keyword evidence="3" id="KW-0238">DNA-binding</keyword>
<evidence type="ECO:0000313" key="6">
    <source>
        <dbReference type="EMBL" id="TCO81693.1"/>
    </source>
</evidence>
<keyword evidence="7" id="KW-1185">Reference proteome</keyword>
<dbReference type="Pfam" id="PF00126">
    <property type="entry name" value="HTH_1"/>
    <property type="match status" value="1"/>
</dbReference>
<comment type="caution">
    <text evidence="6">The sequence shown here is derived from an EMBL/GenBank/DDBJ whole genome shotgun (WGS) entry which is preliminary data.</text>
</comment>
<dbReference type="InterPro" id="IPR036388">
    <property type="entry name" value="WH-like_DNA-bd_sf"/>
</dbReference>
<evidence type="ECO:0000313" key="7">
    <source>
        <dbReference type="Proteomes" id="UP000295765"/>
    </source>
</evidence>
<feature type="domain" description="HTH lysR-type" evidence="5">
    <location>
        <begin position="2"/>
        <end position="59"/>
    </location>
</feature>
<evidence type="ECO:0000256" key="1">
    <source>
        <dbReference type="ARBA" id="ARBA00009437"/>
    </source>
</evidence>
<evidence type="ECO:0000256" key="4">
    <source>
        <dbReference type="ARBA" id="ARBA00023163"/>
    </source>
</evidence>
<dbReference type="GO" id="GO:0003677">
    <property type="term" value="F:DNA binding"/>
    <property type="evidence" value="ECO:0007669"/>
    <property type="project" value="UniProtKB-KW"/>
</dbReference>
<dbReference type="GO" id="GO:0003700">
    <property type="term" value="F:DNA-binding transcription factor activity"/>
    <property type="evidence" value="ECO:0007669"/>
    <property type="project" value="InterPro"/>
</dbReference>
<dbReference type="PANTHER" id="PTHR30537">
    <property type="entry name" value="HTH-TYPE TRANSCRIPTIONAL REGULATOR"/>
    <property type="match status" value="1"/>
</dbReference>
<dbReference type="InterPro" id="IPR000847">
    <property type="entry name" value="LysR_HTH_N"/>
</dbReference>
<dbReference type="SUPFAM" id="SSF53850">
    <property type="entry name" value="Periplasmic binding protein-like II"/>
    <property type="match status" value="1"/>
</dbReference>
<dbReference type="Pfam" id="PF03466">
    <property type="entry name" value="LysR_substrate"/>
    <property type="match status" value="1"/>
</dbReference>
<dbReference type="RefSeq" id="WP_132540798.1">
    <property type="nucleotide sequence ID" value="NZ_SLWY01000007.1"/>
</dbReference>
<protein>
    <submittedName>
        <fullName evidence="6">LysR family transcriptional regulator</fullName>
    </submittedName>
</protein>
<dbReference type="PROSITE" id="PS50931">
    <property type="entry name" value="HTH_LYSR"/>
    <property type="match status" value="1"/>
</dbReference>
<keyword evidence="4" id="KW-0804">Transcription</keyword>
<sequence>MPELADIELFIRAVNAGSLSAAGRELGLSPAVCSKRLARLEAELGARLLQRTSRRLALTEEGAVYFERGQLILAELADAAAAVGGGRDAPRGVLRVSAPVALGRRWIGPALARFAAGHPGVAVQLSLSDALVDLLDGGFDCAVRIGGSDDSRLVARHLADNRRVVCAAPAYLARRGRPASPLELGAHDCIVCIVMSRAATLHADWRFRPAHDRTAAPTTVRVRGRLAADNSEQANDWALAGLGLVRRSFWDVAAELADGRLVEVLGDWTSEAAPIQVLFPSRRFLPARTRLFIDLLVATFASAGARLA</sequence>
<gene>
    <name evidence="6" type="ORF">EV699_10786</name>
</gene>
<dbReference type="FunFam" id="1.10.10.10:FF:000001">
    <property type="entry name" value="LysR family transcriptional regulator"/>
    <property type="match status" value="1"/>
</dbReference>
<comment type="similarity">
    <text evidence="1">Belongs to the LysR transcriptional regulatory family.</text>
</comment>
<reference evidence="6 7" key="1">
    <citation type="submission" date="2019-03" db="EMBL/GenBank/DDBJ databases">
        <title>Genomic Encyclopedia of Type Strains, Phase IV (KMG-IV): sequencing the most valuable type-strain genomes for metagenomic binning, comparative biology and taxonomic classification.</title>
        <authorList>
            <person name="Goeker M."/>
        </authorList>
    </citation>
    <scope>NUCLEOTIDE SEQUENCE [LARGE SCALE GENOMIC DNA]</scope>
    <source>
        <strain evidence="6 7">DSM 25287</strain>
    </source>
</reference>
<dbReference type="Gene3D" id="1.10.10.10">
    <property type="entry name" value="Winged helix-like DNA-binding domain superfamily/Winged helix DNA-binding domain"/>
    <property type="match status" value="1"/>
</dbReference>
<dbReference type="OrthoDB" id="9810065at2"/>
<evidence type="ECO:0000256" key="2">
    <source>
        <dbReference type="ARBA" id="ARBA00023015"/>
    </source>
</evidence>